<dbReference type="NCBIfam" id="NF009487">
    <property type="entry name" value="PRK12849.1"/>
    <property type="match status" value="1"/>
</dbReference>
<evidence type="ECO:0000313" key="11">
    <source>
        <dbReference type="Proteomes" id="UP000297549"/>
    </source>
</evidence>
<dbReference type="OrthoDB" id="9766614at2"/>
<feature type="binding site" evidence="6">
    <location>
        <begin position="29"/>
        <end position="32"/>
    </location>
    <ligand>
        <name>ATP</name>
        <dbReference type="ChEBI" id="CHEBI:30616"/>
    </ligand>
</feature>
<comment type="subunit">
    <text evidence="6 8">Forms a cylinder of 14 subunits composed of two heptameric rings stacked back-to-back. Interacts with the co-chaperonin GroES.</text>
</comment>
<protein>
    <recommendedName>
        <fullName evidence="6">Chaperonin GroEL</fullName>
        <ecNumber evidence="6">5.6.1.7</ecNumber>
    </recommendedName>
    <alternativeName>
        <fullName evidence="6">60 kDa chaperonin</fullName>
    </alternativeName>
    <alternativeName>
        <fullName evidence="6">Chaperonin-60</fullName>
        <shortName evidence="6">Cpn60</shortName>
    </alternativeName>
</protein>
<dbReference type="GO" id="GO:0140662">
    <property type="term" value="F:ATP-dependent protein folding chaperone"/>
    <property type="evidence" value="ECO:0007669"/>
    <property type="project" value="InterPro"/>
</dbReference>
<dbReference type="Proteomes" id="UP000297549">
    <property type="component" value="Unassembled WGS sequence"/>
</dbReference>
<comment type="caution">
    <text evidence="6">Lacks conserved residue(s) required for the propagation of feature annotation.</text>
</comment>
<proteinExistence type="inferred from homology"/>
<feature type="binding site" evidence="6">
    <location>
        <position position="50"/>
    </location>
    <ligand>
        <name>ATP</name>
        <dbReference type="ChEBI" id="CHEBI:30616"/>
    </ligand>
</feature>
<dbReference type="Gene3D" id="1.10.560.10">
    <property type="entry name" value="GroEL-like equatorial domain"/>
    <property type="match status" value="1"/>
</dbReference>
<feature type="binding site" evidence="6">
    <location>
        <position position="414"/>
    </location>
    <ligand>
        <name>ATP</name>
        <dbReference type="ChEBI" id="CHEBI:30616"/>
    </ligand>
</feature>
<feature type="region of interest" description="Disordered" evidence="9">
    <location>
        <begin position="524"/>
        <end position="546"/>
    </location>
</feature>
<comment type="similarity">
    <text evidence="1 6 7">Belongs to the chaperonin (HSP60) family.</text>
</comment>
<dbReference type="NCBIfam" id="NF000592">
    <property type="entry name" value="PRK00013.1"/>
    <property type="match status" value="1"/>
</dbReference>
<accession>A0A4Z0Q4W4</accession>
<evidence type="ECO:0000256" key="5">
    <source>
        <dbReference type="ARBA" id="ARBA00023235"/>
    </source>
</evidence>
<feature type="binding site" evidence="6">
    <location>
        <position position="494"/>
    </location>
    <ligand>
        <name>ATP</name>
        <dbReference type="ChEBI" id="CHEBI:30616"/>
    </ligand>
</feature>
<dbReference type="GO" id="GO:0005524">
    <property type="term" value="F:ATP binding"/>
    <property type="evidence" value="ECO:0007669"/>
    <property type="project" value="UniProtKB-UniRule"/>
</dbReference>
<dbReference type="FunFam" id="3.50.7.10:FF:000001">
    <property type="entry name" value="60 kDa chaperonin"/>
    <property type="match status" value="1"/>
</dbReference>
<dbReference type="NCBIfam" id="NF009488">
    <property type="entry name" value="PRK12850.1"/>
    <property type="match status" value="1"/>
</dbReference>
<feature type="binding site" evidence="6">
    <location>
        <begin position="86"/>
        <end position="90"/>
    </location>
    <ligand>
        <name>ATP</name>
        <dbReference type="ChEBI" id="CHEBI:30616"/>
    </ligand>
</feature>
<dbReference type="FunFam" id="1.10.560.10:FF:000001">
    <property type="entry name" value="60 kDa chaperonin"/>
    <property type="match status" value="1"/>
</dbReference>
<dbReference type="PANTHER" id="PTHR45633">
    <property type="entry name" value="60 KDA HEAT SHOCK PROTEIN, MITOCHONDRIAL"/>
    <property type="match status" value="1"/>
</dbReference>
<evidence type="ECO:0000256" key="6">
    <source>
        <dbReference type="HAMAP-Rule" id="MF_00600"/>
    </source>
</evidence>
<evidence type="ECO:0000256" key="4">
    <source>
        <dbReference type="ARBA" id="ARBA00023186"/>
    </source>
</evidence>
<dbReference type="SUPFAM" id="SSF52029">
    <property type="entry name" value="GroEL apical domain-like"/>
    <property type="match status" value="1"/>
</dbReference>
<sequence length="546" mass="57892">MAKNIQFDTDGRDKLKRGVDKLANAVKVTLGPKGRNVVIDKKFGAPTITKDGVTVAKEIELSDPIENMGAQLVKEVASKTADQAGDGTTTATVLAQAIYAAGSKNVAAGANPMDLKRGIDKAVKAVVENLKAQSKKIENSSEIAQVGAISANNDMEIGQMIADAMDKVGKEGVITVEEARGTETEVKTVEGMQFDRGYLSPYFVTNPEKMEAEFDNPFVLIYDKKVSTMKELLPVLEQVVQTGKPLVIISEDVDGEALATLVVNKLRGSLKIAAVKAPGFGDRRKAMLEDIAVLTGGTVISEERGYKLDSATLEYLGTAEKIIIDKDNTTIVNGRGEKETITARINEIKAQIGTTTSDYDKEKLQERLAKLSGGVAILYIGASTEVEMKEKKDRVDDALHATRAAVEEGVVPGGGVALVRALDALEGVDTINGDERTGVNIIRTAIEAPLRTIVANAGGEGSVVVQKVREGKGDYGYNAREDRYENLMAAGILDPTKVTRLALENAASIAGLLLTTECVISDEPEADKDHGHGGGAAGMGGMGGMM</sequence>
<keyword evidence="11" id="KW-1185">Reference proteome</keyword>
<keyword evidence="4 6" id="KW-0143">Chaperone</keyword>
<dbReference type="EC" id="5.6.1.7" evidence="6"/>
<organism evidence="10 11">
    <name type="scientific">Hymenobacter aquaticus</name>
    <dbReference type="NCBI Taxonomy" id="1867101"/>
    <lineage>
        <taxon>Bacteria</taxon>
        <taxon>Pseudomonadati</taxon>
        <taxon>Bacteroidota</taxon>
        <taxon>Cytophagia</taxon>
        <taxon>Cytophagales</taxon>
        <taxon>Hymenobacteraceae</taxon>
        <taxon>Hymenobacter</taxon>
    </lineage>
</organism>
<dbReference type="NCBIfam" id="TIGR02348">
    <property type="entry name" value="GroEL"/>
    <property type="match status" value="1"/>
</dbReference>
<evidence type="ECO:0000256" key="9">
    <source>
        <dbReference type="SAM" id="MobiDB-lite"/>
    </source>
</evidence>
<gene>
    <name evidence="6 10" type="primary">groL</name>
    <name evidence="6" type="synonym">groEL</name>
    <name evidence="10" type="ORF">E5K00_02875</name>
</gene>
<evidence type="ECO:0000256" key="1">
    <source>
        <dbReference type="ARBA" id="ARBA00006607"/>
    </source>
</evidence>
<dbReference type="InterPro" id="IPR001844">
    <property type="entry name" value="Cpn60/GroEL"/>
</dbReference>
<comment type="subcellular location">
    <subcellularLocation>
        <location evidence="6">Cytoplasm</location>
    </subcellularLocation>
</comment>
<dbReference type="EMBL" id="SRLC01000001">
    <property type="protein sequence ID" value="TGE24173.1"/>
    <property type="molecule type" value="Genomic_DNA"/>
</dbReference>
<dbReference type="SUPFAM" id="SSF54849">
    <property type="entry name" value="GroEL-intermediate domain like"/>
    <property type="match status" value="1"/>
</dbReference>
<dbReference type="Gene3D" id="3.50.7.10">
    <property type="entry name" value="GroEL"/>
    <property type="match status" value="1"/>
</dbReference>
<dbReference type="InterPro" id="IPR027409">
    <property type="entry name" value="GroEL-like_apical_dom_sf"/>
</dbReference>
<dbReference type="GO" id="GO:0042026">
    <property type="term" value="P:protein refolding"/>
    <property type="evidence" value="ECO:0007669"/>
    <property type="project" value="UniProtKB-UniRule"/>
</dbReference>
<evidence type="ECO:0000256" key="7">
    <source>
        <dbReference type="RuleBase" id="RU000418"/>
    </source>
</evidence>
<reference evidence="10 11" key="1">
    <citation type="submission" date="2019-04" db="EMBL/GenBank/DDBJ databases">
        <authorList>
            <person name="Feng G."/>
            <person name="Zhang J."/>
            <person name="Zhu H."/>
        </authorList>
    </citation>
    <scope>NUCLEOTIDE SEQUENCE [LARGE SCALE GENOMIC DNA]</scope>
    <source>
        <strain evidence="10 11">JCM 31653</strain>
    </source>
</reference>
<comment type="function">
    <text evidence="6 8">Together with its co-chaperonin GroES, plays an essential role in assisting protein folding. The GroEL-GroES system forms a nano-cage that allows encapsulation of the non-native substrate proteins and provides a physical environment optimized to promote and accelerate protein folding.</text>
</comment>
<dbReference type="Pfam" id="PF00118">
    <property type="entry name" value="Cpn60_TCP1"/>
    <property type="match status" value="1"/>
</dbReference>
<dbReference type="InterPro" id="IPR027410">
    <property type="entry name" value="TCP-1-like_intermed_sf"/>
</dbReference>
<dbReference type="PRINTS" id="PR00298">
    <property type="entry name" value="CHAPERONIN60"/>
</dbReference>
<dbReference type="NCBIfam" id="NF009489">
    <property type="entry name" value="PRK12851.1"/>
    <property type="match status" value="1"/>
</dbReference>
<dbReference type="GO" id="GO:0051082">
    <property type="term" value="F:unfolded protein binding"/>
    <property type="evidence" value="ECO:0007669"/>
    <property type="project" value="UniProtKB-UniRule"/>
</dbReference>
<evidence type="ECO:0000313" key="10">
    <source>
        <dbReference type="EMBL" id="TGE24173.1"/>
    </source>
</evidence>
<evidence type="ECO:0000256" key="2">
    <source>
        <dbReference type="ARBA" id="ARBA00022741"/>
    </source>
</evidence>
<dbReference type="InterPro" id="IPR018370">
    <property type="entry name" value="Chaperonin_Cpn60_CS"/>
</dbReference>
<keyword evidence="3 6" id="KW-0067">ATP-binding</keyword>
<dbReference type="RefSeq" id="WP_135461489.1">
    <property type="nucleotide sequence ID" value="NZ_SRLC01000001.1"/>
</dbReference>
<keyword evidence="6" id="KW-0963">Cytoplasm</keyword>
<keyword evidence="2 6" id="KW-0547">Nucleotide-binding</keyword>
<name>A0A4Z0Q4W4_9BACT</name>
<dbReference type="HAMAP" id="MF_00600">
    <property type="entry name" value="CH60"/>
    <property type="match status" value="1"/>
</dbReference>
<dbReference type="AlphaFoldDB" id="A0A4Z0Q4W4"/>
<keyword evidence="5 6" id="KW-0413">Isomerase</keyword>
<dbReference type="GO" id="GO:0016853">
    <property type="term" value="F:isomerase activity"/>
    <property type="evidence" value="ECO:0007669"/>
    <property type="project" value="UniProtKB-KW"/>
</dbReference>
<dbReference type="PROSITE" id="PS00296">
    <property type="entry name" value="CHAPERONINS_CPN60"/>
    <property type="match status" value="1"/>
</dbReference>
<evidence type="ECO:0000256" key="8">
    <source>
        <dbReference type="RuleBase" id="RU000419"/>
    </source>
</evidence>
<comment type="caution">
    <text evidence="10">The sequence shown here is derived from an EMBL/GenBank/DDBJ whole genome shotgun (WGS) entry which is preliminary data.</text>
</comment>
<evidence type="ECO:0000256" key="3">
    <source>
        <dbReference type="ARBA" id="ARBA00022840"/>
    </source>
</evidence>
<dbReference type="InterPro" id="IPR002423">
    <property type="entry name" value="Cpn60/GroEL/TCP-1"/>
</dbReference>
<feature type="compositionally biased region" description="Gly residues" evidence="9">
    <location>
        <begin position="533"/>
        <end position="546"/>
    </location>
</feature>
<dbReference type="Gene3D" id="3.30.260.10">
    <property type="entry name" value="TCP-1-like chaperonin intermediate domain"/>
    <property type="match status" value="1"/>
</dbReference>
<dbReference type="InterPro" id="IPR027413">
    <property type="entry name" value="GROEL-like_equatorial_sf"/>
</dbReference>
<dbReference type="CDD" id="cd03344">
    <property type="entry name" value="GroEL"/>
    <property type="match status" value="1"/>
</dbReference>
<dbReference type="SUPFAM" id="SSF48592">
    <property type="entry name" value="GroEL equatorial domain-like"/>
    <property type="match status" value="1"/>
</dbReference>
<dbReference type="GO" id="GO:0005737">
    <property type="term" value="C:cytoplasm"/>
    <property type="evidence" value="ECO:0007669"/>
    <property type="project" value="UniProtKB-SubCell"/>
</dbReference>